<evidence type="ECO:0000313" key="3">
    <source>
        <dbReference type="Proteomes" id="UP000054988"/>
    </source>
</evidence>
<dbReference type="Proteomes" id="UP000054988">
    <property type="component" value="Unassembled WGS sequence"/>
</dbReference>
<sequence length="338" mass="37374">MSSSFVAPNTQVFPDDAVYTEPFHPSTFELLYLINCDHYDEELASVQQLLSEQMTRLNRQMGVFAQNMTDNKNFMVTGAIAVPHPSIDINNLPLHVVIPATDPKGNLYPTDEAINPNKPQFLHTTVPPPALTMYLCPVPEDQTIHQWDGGLTPSPLINEPLSIPHTPLLRTLPHIPPTNPTSPEPQTEPVSSQTSPHQQPHPLCPEPSMPNLPLPVQLNHQGESSLVPPSFQLTLNLNSPPPLSLSTLSPNIPIELVWDNEDVESDDRDLQTGNRLPNHIKPTMERVAEIQQILSALCADWENTAPLTVSSTLVQYVNILKLGIYLKTAVTDEGLVEL</sequence>
<feature type="compositionally biased region" description="Pro residues" evidence="1">
    <location>
        <begin position="202"/>
        <end position="213"/>
    </location>
</feature>
<feature type="compositionally biased region" description="Pro residues" evidence="1">
    <location>
        <begin position="174"/>
        <end position="183"/>
    </location>
</feature>
<organism evidence="2 3">
    <name type="scientific">Moniliophthora roreri</name>
    <name type="common">Frosty pod rot fungus</name>
    <name type="synonym">Monilia roreri</name>
    <dbReference type="NCBI Taxonomy" id="221103"/>
    <lineage>
        <taxon>Eukaryota</taxon>
        <taxon>Fungi</taxon>
        <taxon>Dikarya</taxon>
        <taxon>Basidiomycota</taxon>
        <taxon>Agaricomycotina</taxon>
        <taxon>Agaricomycetes</taxon>
        <taxon>Agaricomycetidae</taxon>
        <taxon>Agaricales</taxon>
        <taxon>Marasmiineae</taxon>
        <taxon>Marasmiaceae</taxon>
        <taxon>Moniliophthora</taxon>
    </lineage>
</organism>
<comment type="caution">
    <text evidence="2">The sequence shown here is derived from an EMBL/GenBank/DDBJ whole genome shotgun (WGS) entry which is preliminary data.</text>
</comment>
<feature type="compositionally biased region" description="Polar residues" evidence="1">
    <location>
        <begin position="184"/>
        <end position="198"/>
    </location>
</feature>
<accession>A0A0W0FX62</accession>
<name>A0A0W0FX62_MONRR</name>
<dbReference type="EMBL" id="LATX01001539">
    <property type="protein sequence ID" value="KTB40897.1"/>
    <property type="molecule type" value="Genomic_DNA"/>
</dbReference>
<evidence type="ECO:0000256" key="1">
    <source>
        <dbReference type="SAM" id="MobiDB-lite"/>
    </source>
</evidence>
<evidence type="ECO:0000313" key="2">
    <source>
        <dbReference type="EMBL" id="KTB40897.1"/>
    </source>
</evidence>
<feature type="region of interest" description="Disordered" evidence="1">
    <location>
        <begin position="159"/>
        <end position="225"/>
    </location>
</feature>
<protein>
    <submittedName>
        <fullName evidence="2">Uncharacterized protein</fullName>
    </submittedName>
</protein>
<reference evidence="2 3" key="1">
    <citation type="submission" date="2015-12" db="EMBL/GenBank/DDBJ databases">
        <title>Draft genome sequence of Moniliophthora roreri, the causal agent of frosty pod rot of cacao.</title>
        <authorList>
            <person name="Aime M.C."/>
            <person name="Diaz-Valderrama J.R."/>
            <person name="Kijpornyongpan T."/>
            <person name="Phillips-Mora W."/>
        </authorList>
    </citation>
    <scope>NUCLEOTIDE SEQUENCE [LARGE SCALE GENOMIC DNA]</scope>
    <source>
        <strain evidence="2 3">MCA 2952</strain>
    </source>
</reference>
<gene>
    <name evidence="2" type="ORF">WG66_6526</name>
</gene>
<proteinExistence type="predicted"/>
<dbReference type="AlphaFoldDB" id="A0A0W0FX62"/>